<comment type="caution">
    <text evidence="2">The sequence shown here is derived from an EMBL/GenBank/DDBJ whole genome shotgun (WGS) entry which is preliminary data.</text>
</comment>
<evidence type="ECO:0000256" key="1">
    <source>
        <dbReference type="SAM" id="Phobius"/>
    </source>
</evidence>
<dbReference type="OrthoDB" id="4222977at2"/>
<dbReference type="Proteomes" id="UP000256661">
    <property type="component" value="Unassembled WGS sequence"/>
</dbReference>
<keyword evidence="1" id="KW-1133">Transmembrane helix</keyword>
<feature type="transmembrane region" description="Helical" evidence="1">
    <location>
        <begin position="459"/>
        <end position="479"/>
    </location>
</feature>
<keyword evidence="1" id="KW-0812">Transmembrane</keyword>
<dbReference type="EMBL" id="QTTT01000001">
    <property type="protein sequence ID" value="REE97129.1"/>
    <property type="molecule type" value="Genomic_DNA"/>
</dbReference>
<evidence type="ECO:0000313" key="3">
    <source>
        <dbReference type="Proteomes" id="UP000256661"/>
    </source>
</evidence>
<keyword evidence="1" id="KW-0472">Membrane</keyword>
<feature type="transmembrane region" description="Helical" evidence="1">
    <location>
        <begin position="434"/>
        <end position="453"/>
    </location>
</feature>
<accession>A0A3D9SMI0</accession>
<organism evidence="2 3">
    <name type="scientific">Thermomonospora umbrina</name>
    <dbReference type="NCBI Taxonomy" id="111806"/>
    <lineage>
        <taxon>Bacteria</taxon>
        <taxon>Bacillati</taxon>
        <taxon>Actinomycetota</taxon>
        <taxon>Actinomycetes</taxon>
        <taxon>Streptosporangiales</taxon>
        <taxon>Thermomonosporaceae</taxon>
        <taxon>Thermomonospora</taxon>
    </lineage>
</organism>
<evidence type="ECO:0000313" key="2">
    <source>
        <dbReference type="EMBL" id="REE97129.1"/>
    </source>
</evidence>
<proteinExistence type="predicted"/>
<dbReference type="RefSeq" id="WP_116022664.1">
    <property type="nucleotide sequence ID" value="NZ_QTTT01000001.1"/>
</dbReference>
<dbReference type="AlphaFoldDB" id="A0A3D9SMI0"/>
<name>A0A3D9SMI0_9ACTN</name>
<gene>
    <name evidence="2" type="ORF">DFJ69_2586</name>
</gene>
<reference evidence="2 3" key="1">
    <citation type="submission" date="2018-08" db="EMBL/GenBank/DDBJ databases">
        <title>Sequencing the genomes of 1000 actinobacteria strains.</title>
        <authorList>
            <person name="Klenk H.-P."/>
        </authorList>
    </citation>
    <scope>NUCLEOTIDE SEQUENCE [LARGE SCALE GENOMIC DNA]</scope>
    <source>
        <strain evidence="2 3">DSM 43927</strain>
    </source>
</reference>
<keyword evidence="3" id="KW-1185">Reference proteome</keyword>
<sequence length="515" mass="56701">MTGPFADIGPDLYRENPFRVAGLPVDADTRRIRKRLDAFRMAERLGTAGSLGATPLPLDPAPDLAAVQDALQRLRDPVRRLEAELFWFWPLSEQDGPGPDEALTALAAGEIEIAENIWDRQRGTPARAIGLHNLAVLDHALALDLGEVGGASDDHWSMAMLSWAKIVDDDAVWARMAWRARALADPRLGQGTVDAMRAGLVPALLSVSARLCGRAAREEQPGTAARHVTLLRSVGFRDTLVDAALRDEVRHDAADVRRLTEDTVRRAQGDRPTANGNARALLDASEPKLTALGELLPEDDPLLTGVRDEIATSILACAVMYAEETEDWPEVVWLLERALESARSDAIRTNVRDNLQTARQMKTYSMCWFCGERPQDDDSAFEQPISGETQHRQAYAGGPRQFVWKTAKARVPRCTECRDLHRGRVREQRVTRGLVWASLLVIFAFLTVGLGSADRVGAAIMFGMIAFVVLLCAPIAFTARPELDDAEQDSVKDFEPIRDQLRKGWHLGPGPGPLV</sequence>
<protein>
    <submittedName>
        <fullName evidence="2">Uncharacterized protein</fullName>
    </submittedName>
</protein>